<dbReference type="OrthoDB" id="9768470at2"/>
<dbReference type="PANTHER" id="PTHR40980:SF4">
    <property type="entry name" value="TONB-DEPENDENT RECEPTOR-LIKE BETA-BARREL DOMAIN-CONTAINING PROTEIN"/>
    <property type="match status" value="1"/>
</dbReference>
<dbReference type="EMBL" id="CP003349">
    <property type="protein sequence ID" value="AFD07234.1"/>
    <property type="molecule type" value="Genomic_DNA"/>
</dbReference>
<dbReference type="Pfam" id="PF00593">
    <property type="entry name" value="TonB_dep_Rec_b-barrel"/>
    <property type="match status" value="1"/>
</dbReference>
<dbReference type="SUPFAM" id="SSF49464">
    <property type="entry name" value="Carboxypeptidase regulatory domain-like"/>
    <property type="match status" value="1"/>
</dbReference>
<evidence type="ECO:0000259" key="5">
    <source>
        <dbReference type="Pfam" id="PF00593"/>
    </source>
</evidence>
<dbReference type="InterPro" id="IPR000531">
    <property type="entry name" value="Beta-barrel_TonB"/>
</dbReference>
<keyword evidence="7" id="KW-0675">Receptor</keyword>
<sequence length="1054" mass="119353">MNLIYLQLKKSNFFKPSLQIFVSTLLVIGLLTYTYVNAQAVPNEKININLKNTTAENVIREIDRQSSLSFYFDPVQLREMKVKHAYYLNMGLNEVFTHLNKTMGLIFVADGSNISVSKTKITSLKEVKKGRLIGQVIDDLNEPLAGATIQVEGTTIAVQTNIDGNYSLSLDPGVYTISYSFISFQTKRISEIKINSGETTTLNVELLPSVKELGQVVVTSTFQRESANGLYAIQKNNAIVTDGISAEQIKRTPDKNIGETLKRISGVSTVDNKYVVVRGLSERYTSATLNGVVMPSTEISRKSFTFDIIPTNLVDNVVVAKTFTPDMPGEFGGGAVLVNTRDLPVSNFTSFTIGTSINDQTTGKESRGLQRGNNMYWATYNTDRNFPQNAYIYNGVTEQFPTQATPEAKEQVLQSSKLFSNNWQVYGYQGKPTQNYQFSLGRLFPSKKSNEVFGITASLNYRNNQNTQQVYSTRGGFDQGTNGQRYLFNTSMGGLLGLGFNSPTYKISFQNFYTRQLNNSFYERVGQEAGKSVYNMQDVTEQAVLWQSVLKNEFAISKNGDKLMLNLGYINLNKESPDSHFLRGDILKTSATDSSIYNYSNTSQRDRIWQSVKENSFNWDLAYSYPINRTTLKMGYNGWYKDRSFSVKTGTSIGWRAYAPLSEMFDYTTGEWNPGEGLVISGIYNDAFKGGMTLHALYAMADQQLGQKWRLVWGARAEYVDVSKRNNYILKVQENFPGYDLSQIAVQEKNWNFMPSVNLTYKLTTKTNIRASYAQSIIRPDMRELAYFSIYDYEYDNLLSGSFVKSTKINHYDLRAEWYPAAGQIISASLFYKHMKNPMELQNGGTSSSLINNKYAKNIGLEIEARKSLDFVWSKLKNITIYGNYTQLLKSEVQQQELKFELDNTQKTASINYVDADKVQRPSAGQSDYLVNAGLYFDSKYVGVTASYNYVSNKVYMVSNNPASTQFQYTPGNVDLQLSTKLLKQKAELRFNIANLLNNNTIIYQNNFTPKEFAQIQNEGFKDRKLFKYNKDTDMKIFEANIGRTYSISFSCNF</sequence>
<dbReference type="eggNOG" id="COG1629">
    <property type="taxonomic scope" value="Bacteria"/>
</dbReference>
<feature type="domain" description="TonB-dependent receptor plug" evidence="6">
    <location>
        <begin position="240"/>
        <end position="328"/>
    </location>
</feature>
<dbReference type="Gene3D" id="2.60.40.1120">
    <property type="entry name" value="Carboxypeptidase-like, regulatory domain"/>
    <property type="match status" value="1"/>
</dbReference>
<dbReference type="Gene3D" id="2.170.130.10">
    <property type="entry name" value="TonB-dependent receptor, plug domain"/>
    <property type="match status" value="1"/>
</dbReference>
<dbReference type="Pfam" id="PF07715">
    <property type="entry name" value="Plug"/>
    <property type="match status" value="1"/>
</dbReference>
<dbReference type="STRING" id="929556.Solca_2183"/>
<proteinExistence type="inferred from homology"/>
<dbReference type="HOGENOM" id="CLU_006935_0_0_10"/>
<dbReference type="GO" id="GO:0009279">
    <property type="term" value="C:cell outer membrane"/>
    <property type="evidence" value="ECO:0007669"/>
    <property type="project" value="UniProtKB-SubCell"/>
</dbReference>
<dbReference type="InterPro" id="IPR037066">
    <property type="entry name" value="Plug_dom_sf"/>
</dbReference>
<keyword evidence="2 4" id="KW-0472">Membrane</keyword>
<feature type="domain" description="TonB-dependent receptor-like beta-barrel" evidence="5">
    <location>
        <begin position="597"/>
        <end position="996"/>
    </location>
</feature>
<evidence type="ECO:0000256" key="3">
    <source>
        <dbReference type="ARBA" id="ARBA00023237"/>
    </source>
</evidence>
<evidence type="ECO:0000256" key="1">
    <source>
        <dbReference type="ARBA" id="ARBA00004442"/>
    </source>
</evidence>
<organism evidence="7 8">
    <name type="scientific">Solitalea canadensis (strain ATCC 29591 / DSM 3403 / JCM 21819 / LMG 8368 / NBRC 15130 / NCIMB 12057 / USAM 9D)</name>
    <name type="common">Flexibacter canadensis</name>
    <dbReference type="NCBI Taxonomy" id="929556"/>
    <lineage>
        <taxon>Bacteria</taxon>
        <taxon>Pseudomonadati</taxon>
        <taxon>Bacteroidota</taxon>
        <taxon>Sphingobacteriia</taxon>
        <taxon>Sphingobacteriales</taxon>
        <taxon>Sphingobacteriaceae</taxon>
        <taxon>Solitalea</taxon>
    </lineage>
</organism>
<accession>H8KR28</accession>
<evidence type="ECO:0000313" key="8">
    <source>
        <dbReference type="Proteomes" id="UP000007590"/>
    </source>
</evidence>
<keyword evidence="8" id="KW-1185">Reference proteome</keyword>
<evidence type="ECO:0000259" key="6">
    <source>
        <dbReference type="Pfam" id="PF07715"/>
    </source>
</evidence>
<keyword evidence="3" id="KW-0998">Cell outer membrane</keyword>
<dbReference type="AlphaFoldDB" id="H8KR28"/>
<protein>
    <submittedName>
        <fullName evidence="7">Outer membrane receptor protein</fullName>
    </submittedName>
</protein>
<dbReference type="Pfam" id="PF13715">
    <property type="entry name" value="CarbopepD_reg_2"/>
    <property type="match status" value="1"/>
</dbReference>
<dbReference type="RefSeq" id="WP_014680461.1">
    <property type="nucleotide sequence ID" value="NC_017770.1"/>
</dbReference>
<dbReference type="KEGG" id="scn:Solca_2183"/>
<dbReference type="Proteomes" id="UP000007590">
    <property type="component" value="Chromosome"/>
</dbReference>
<evidence type="ECO:0000256" key="2">
    <source>
        <dbReference type="ARBA" id="ARBA00023136"/>
    </source>
</evidence>
<keyword evidence="4" id="KW-0798">TonB box</keyword>
<dbReference type="InterPro" id="IPR008969">
    <property type="entry name" value="CarboxyPept-like_regulatory"/>
</dbReference>
<evidence type="ECO:0000313" key="7">
    <source>
        <dbReference type="EMBL" id="AFD07234.1"/>
    </source>
</evidence>
<dbReference type="PANTHER" id="PTHR40980">
    <property type="entry name" value="PLUG DOMAIN-CONTAINING PROTEIN"/>
    <property type="match status" value="1"/>
</dbReference>
<evidence type="ECO:0000256" key="4">
    <source>
        <dbReference type="RuleBase" id="RU003357"/>
    </source>
</evidence>
<gene>
    <name evidence="7" type="ordered locus">Solca_2183</name>
</gene>
<dbReference type="SUPFAM" id="SSF56935">
    <property type="entry name" value="Porins"/>
    <property type="match status" value="1"/>
</dbReference>
<dbReference type="InterPro" id="IPR036942">
    <property type="entry name" value="Beta-barrel_TonB_sf"/>
</dbReference>
<reference evidence="7" key="1">
    <citation type="submission" date="2012-02" db="EMBL/GenBank/DDBJ databases">
        <title>The complete genome of Solitalea canadensis DSM 3403.</title>
        <authorList>
            <consortium name="US DOE Joint Genome Institute (JGI-PGF)"/>
            <person name="Lucas S."/>
            <person name="Copeland A."/>
            <person name="Lapidus A."/>
            <person name="Glavina del Rio T."/>
            <person name="Dalin E."/>
            <person name="Tice H."/>
            <person name="Bruce D."/>
            <person name="Goodwin L."/>
            <person name="Pitluck S."/>
            <person name="Peters L."/>
            <person name="Ovchinnikova G."/>
            <person name="Lu M."/>
            <person name="Kyrpides N."/>
            <person name="Mavromatis K."/>
            <person name="Ivanova N."/>
            <person name="Brettin T."/>
            <person name="Detter J.C."/>
            <person name="Han C."/>
            <person name="Larimer F."/>
            <person name="Land M."/>
            <person name="Hauser L."/>
            <person name="Markowitz V."/>
            <person name="Cheng J.-F."/>
            <person name="Hugenholtz P."/>
            <person name="Woyke T."/>
            <person name="Wu D."/>
            <person name="Spring S."/>
            <person name="Schroeder M."/>
            <person name="Kopitz M."/>
            <person name="Brambilla E."/>
            <person name="Klenk H.-P."/>
            <person name="Eisen J.A."/>
        </authorList>
    </citation>
    <scope>NUCLEOTIDE SEQUENCE</scope>
    <source>
        <strain evidence="7">DSM 3403</strain>
    </source>
</reference>
<dbReference type="InterPro" id="IPR012910">
    <property type="entry name" value="Plug_dom"/>
</dbReference>
<dbReference type="Gene3D" id="2.40.170.20">
    <property type="entry name" value="TonB-dependent receptor, beta-barrel domain"/>
    <property type="match status" value="1"/>
</dbReference>
<name>H8KR28_SOLCM</name>
<comment type="subcellular location">
    <subcellularLocation>
        <location evidence="1 4">Cell outer membrane</location>
    </subcellularLocation>
</comment>
<comment type="similarity">
    <text evidence="4">Belongs to the TonB-dependent receptor family.</text>
</comment>